<evidence type="ECO:0000313" key="3">
    <source>
        <dbReference type="Proteomes" id="UP000672027"/>
    </source>
</evidence>
<gene>
    <name evidence="2" type="ORF">J8380_10580</name>
</gene>
<organism evidence="2 3">
    <name type="scientific">Candidatus Thiothrix anitrata</name>
    <dbReference type="NCBI Taxonomy" id="2823902"/>
    <lineage>
        <taxon>Bacteria</taxon>
        <taxon>Pseudomonadati</taxon>
        <taxon>Pseudomonadota</taxon>
        <taxon>Gammaproteobacteria</taxon>
        <taxon>Thiotrichales</taxon>
        <taxon>Thiotrichaceae</taxon>
        <taxon>Thiothrix</taxon>
    </lineage>
</organism>
<dbReference type="Proteomes" id="UP000672027">
    <property type="component" value="Chromosome"/>
</dbReference>
<evidence type="ECO:0000313" key="2">
    <source>
        <dbReference type="EMBL" id="QTR48737.1"/>
    </source>
</evidence>
<keyword evidence="1" id="KW-0472">Membrane</keyword>
<evidence type="ECO:0000256" key="1">
    <source>
        <dbReference type="SAM" id="Phobius"/>
    </source>
</evidence>
<keyword evidence="1" id="KW-0812">Transmembrane</keyword>
<feature type="transmembrane region" description="Helical" evidence="1">
    <location>
        <begin position="6"/>
        <end position="26"/>
    </location>
</feature>
<name>A0ABX7X0C5_9GAMM</name>
<sequence length="43" mass="5302">MEYSDFRGISTLLVMIAFFVVVWWAYSKRRKQRFDTCCKLHLR</sequence>
<proteinExistence type="predicted"/>
<accession>A0ABX7X0C5</accession>
<keyword evidence="1" id="KW-1133">Transmembrane helix</keyword>
<protein>
    <submittedName>
        <fullName evidence="2">CcoQ/FixQ family Cbb3-type cytochrome c oxidase assembly chaperone</fullName>
    </submittedName>
</protein>
<dbReference type="EMBL" id="CP072800">
    <property type="protein sequence ID" value="QTR48737.1"/>
    <property type="molecule type" value="Genomic_DNA"/>
</dbReference>
<reference evidence="2 3" key="1">
    <citation type="submission" date="2021-04" db="EMBL/GenBank/DDBJ databases">
        <title>Genomics, taxonomy and metabolism of representatives of sulfur bacteria of the genus Thiothrix: Thiothrix fructosivorans QT, Thiothrix unzii A1T and three new species, Thiothrix subterranea sp. nov., Thiothrix litoralis sp. nov. and 'Candidatus Thiothrix anitrata' sp. nov.</title>
        <authorList>
            <person name="Ravin N.V."/>
            <person name="Smolyakov D."/>
            <person name="Rudenko T.S."/>
            <person name="Mardanov A.V."/>
            <person name="Beletsky A.V."/>
            <person name="Markov N.D."/>
            <person name="Fomenkov A.I."/>
            <person name="Roberts R.J."/>
            <person name="Karnachuk O.V."/>
            <person name="Novikov A."/>
            <person name="Grabovich M.Y."/>
        </authorList>
    </citation>
    <scope>NUCLEOTIDE SEQUENCE [LARGE SCALE GENOMIC DNA]</scope>
    <source>
        <strain evidence="2 3">A52</strain>
    </source>
</reference>
<keyword evidence="3" id="KW-1185">Reference proteome</keyword>